<comment type="caution">
    <text evidence="1">The sequence shown here is derived from an EMBL/GenBank/DDBJ whole genome shotgun (WGS) entry which is preliminary data.</text>
</comment>
<evidence type="ECO:0000313" key="2">
    <source>
        <dbReference type="Proteomes" id="UP000712281"/>
    </source>
</evidence>
<organism evidence="1 2">
    <name type="scientific">Brassica cretica</name>
    <name type="common">Mustard</name>
    <dbReference type="NCBI Taxonomy" id="69181"/>
    <lineage>
        <taxon>Eukaryota</taxon>
        <taxon>Viridiplantae</taxon>
        <taxon>Streptophyta</taxon>
        <taxon>Embryophyta</taxon>
        <taxon>Tracheophyta</taxon>
        <taxon>Spermatophyta</taxon>
        <taxon>Magnoliopsida</taxon>
        <taxon>eudicotyledons</taxon>
        <taxon>Gunneridae</taxon>
        <taxon>Pentapetalae</taxon>
        <taxon>rosids</taxon>
        <taxon>malvids</taxon>
        <taxon>Brassicales</taxon>
        <taxon>Brassicaceae</taxon>
        <taxon>Brassiceae</taxon>
        <taxon>Brassica</taxon>
    </lineage>
</organism>
<proteinExistence type="predicted"/>
<dbReference type="Proteomes" id="UP000712281">
    <property type="component" value="Unassembled WGS sequence"/>
</dbReference>
<sequence length="185" mass="21133">MFLFDCWPVVRPMLRTVRGCYRGGIITFLEAPRFRSSTFWKNDVSSARSFPRKLVSAEYYFEDIGSRTELSTMGSKHDVIKARWENPKLGKNPNFGIMKFFEEAEGTENIFHQRQKYIGVYEKYSGHQSGSGNIFGIDRGLKFTGMTEIRRIVREAQAGLVSTVKQAECLQKLEVSPCMEAVHAA</sequence>
<reference evidence="1" key="1">
    <citation type="submission" date="2019-12" db="EMBL/GenBank/DDBJ databases">
        <title>Genome sequencing and annotation of Brassica cretica.</title>
        <authorList>
            <person name="Studholme D.J."/>
            <person name="Sarris P.F."/>
        </authorList>
    </citation>
    <scope>NUCLEOTIDE SEQUENCE</scope>
    <source>
        <strain evidence="1">PFS-001/15</strain>
        <tissue evidence="1">Leaf</tissue>
    </source>
</reference>
<dbReference type="AlphaFoldDB" id="A0A8S9J743"/>
<name>A0A8S9J743_BRACR</name>
<accession>A0A8S9J743</accession>
<evidence type="ECO:0000313" key="1">
    <source>
        <dbReference type="EMBL" id="KAF2577302.1"/>
    </source>
</evidence>
<dbReference type="EMBL" id="QGKW02001660">
    <property type="protein sequence ID" value="KAF2577302.1"/>
    <property type="molecule type" value="Genomic_DNA"/>
</dbReference>
<gene>
    <name evidence="1" type="ORF">F2Q68_00005243</name>
</gene>
<protein>
    <submittedName>
        <fullName evidence="1">Uncharacterized protein</fullName>
    </submittedName>
</protein>